<gene>
    <name evidence="5" type="primary">NRDE2</name>
    <name evidence="5" type="ORF">Bhyg_02901</name>
</gene>
<dbReference type="EMBL" id="WJQU01000001">
    <property type="protein sequence ID" value="KAJ6647678.1"/>
    <property type="molecule type" value="Genomic_DNA"/>
</dbReference>
<dbReference type="AlphaFoldDB" id="A0A9Q0S879"/>
<feature type="compositionally biased region" description="Basic and acidic residues" evidence="4">
    <location>
        <begin position="76"/>
        <end position="87"/>
    </location>
</feature>
<keyword evidence="6" id="KW-1185">Reference proteome</keyword>
<protein>
    <submittedName>
        <fullName evidence="5">Nuclear exosome regulator NRDE2</fullName>
    </submittedName>
</protein>
<evidence type="ECO:0000256" key="4">
    <source>
        <dbReference type="SAM" id="MobiDB-lite"/>
    </source>
</evidence>
<comment type="subcellular location">
    <subcellularLocation>
        <location evidence="1">Nucleus</location>
    </subcellularLocation>
</comment>
<name>A0A9Q0S879_9DIPT</name>
<dbReference type="Proteomes" id="UP001151699">
    <property type="component" value="Chromosome A"/>
</dbReference>
<evidence type="ECO:0000256" key="2">
    <source>
        <dbReference type="ARBA" id="ARBA00009265"/>
    </source>
</evidence>
<sequence length="949" mass="111671">MFPAYSTATDEKKEQESKDFSWLTNPSYEKYETPSLSESSSKRINEESNEQNEDVEPSTSHSSRSHKKKHKKDRNHRSPKENPKNVDEVMEFDGTEDYYVDKSAERGYLRVETLHRPACPRYRVYYNSVVGKNRSQHFWKVRRYYLKSKKGKIEVGEWNKEEKLSEEDFSIKNKEFNRQLGENPGRIELWIQFIHHQDMSHMKSTKTQVVESKLDILNKALRENPKNEDLYKLYIQVIDRAYPSFEVSKILDQLLAKDLTNYTLWNAQILATQGSMARCIIPNVLKLYEQCMKNMYNKNRYDEVMLKLFTNCCLFLRQSGLYEQFFALIKLALELNVAENKFTKIQPSETDQNTLIEYEEVILQSGLPMNEIWLRIEKLRQNFYFLPCPENRSCSDPQRIVFNEDIVHFVYPLANRAYSFNLIVIVLKLLKVPMPGHSLRDCFFTKQEHCSEFDCIEDILSVLLYKHFVKCDTFEAVIYDFVKDFSIGPSYISSHIGYEIYFGVVLEYLRIASECYPEDLTRKNILVMLWLKFERILLIFDRIAGKVTDERAKQLRTKVKNLLKREENRNVLVFYGEYALIEYELGRMDSMENVFHTALGETRLSDNDCTRADFYATFVLFVEIMLRENKMEQATQALTCLGLDISLREFGKIEVTEPKKLQAMKKLSDRLKDLVFIERNVSLMELEQCFMSDYLVSLMKANIYFTYLIKSKQMAVDQVNIWMRTFVEINNRHSYIRENLHEILVNVLQLPSKSGLENNAKLFCAVESGLNEFPNNLLLLWNAATMEGQTWFKIRSLLTKSHSPVSTIFLVMSAKYRYIKYSHNCKDELIFSDLSSNVDNSETAYKTRVCNLLKSETSHSIARKNSLLWRVYLKSLLDIHKDFEKSRNTLFAALDECPWNKALYLDGTVYVPQELPHIQDLIIEKQLRIYALPEELEILRSDDVNITNR</sequence>
<proteinExistence type="inferred from homology"/>
<organism evidence="5 6">
    <name type="scientific">Pseudolycoriella hygida</name>
    <dbReference type="NCBI Taxonomy" id="35572"/>
    <lineage>
        <taxon>Eukaryota</taxon>
        <taxon>Metazoa</taxon>
        <taxon>Ecdysozoa</taxon>
        <taxon>Arthropoda</taxon>
        <taxon>Hexapoda</taxon>
        <taxon>Insecta</taxon>
        <taxon>Pterygota</taxon>
        <taxon>Neoptera</taxon>
        <taxon>Endopterygota</taxon>
        <taxon>Diptera</taxon>
        <taxon>Nematocera</taxon>
        <taxon>Sciaroidea</taxon>
        <taxon>Sciaridae</taxon>
        <taxon>Pseudolycoriella</taxon>
    </lineage>
</organism>
<dbReference type="GO" id="GO:1902369">
    <property type="term" value="P:negative regulation of RNA catabolic process"/>
    <property type="evidence" value="ECO:0007669"/>
    <property type="project" value="TreeGrafter"/>
</dbReference>
<feature type="region of interest" description="Disordered" evidence="4">
    <location>
        <begin position="1"/>
        <end position="87"/>
    </location>
</feature>
<feature type="compositionally biased region" description="Basic and acidic residues" evidence="4">
    <location>
        <begin position="9"/>
        <end position="19"/>
    </location>
</feature>
<evidence type="ECO:0000313" key="6">
    <source>
        <dbReference type="Proteomes" id="UP001151699"/>
    </source>
</evidence>
<dbReference type="InterPro" id="IPR013633">
    <property type="entry name" value="NRDE-2"/>
</dbReference>
<evidence type="ECO:0000256" key="1">
    <source>
        <dbReference type="ARBA" id="ARBA00004123"/>
    </source>
</evidence>
<dbReference type="GO" id="GO:0031048">
    <property type="term" value="P:regulatory ncRNA-mediated heterochromatin formation"/>
    <property type="evidence" value="ECO:0007669"/>
    <property type="project" value="TreeGrafter"/>
</dbReference>
<accession>A0A9Q0S879</accession>
<reference evidence="5" key="1">
    <citation type="submission" date="2022-07" db="EMBL/GenBank/DDBJ databases">
        <authorList>
            <person name="Trinca V."/>
            <person name="Uliana J.V.C."/>
            <person name="Torres T.T."/>
            <person name="Ward R.J."/>
            <person name="Monesi N."/>
        </authorList>
    </citation>
    <scope>NUCLEOTIDE SEQUENCE</scope>
    <source>
        <strain evidence="5">HSMRA1968</strain>
        <tissue evidence="5">Whole embryos</tissue>
    </source>
</reference>
<dbReference type="GO" id="GO:0071013">
    <property type="term" value="C:catalytic step 2 spliceosome"/>
    <property type="evidence" value="ECO:0007669"/>
    <property type="project" value="TreeGrafter"/>
</dbReference>
<keyword evidence="3" id="KW-0539">Nucleus</keyword>
<dbReference type="Pfam" id="PF08424">
    <property type="entry name" value="NRDE-2"/>
    <property type="match status" value="1"/>
</dbReference>
<evidence type="ECO:0000313" key="5">
    <source>
        <dbReference type="EMBL" id="KAJ6647678.1"/>
    </source>
</evidence>
<comment type="similarity">
    <text evidence="2">Belongs to the NRDE2 family.</text>
</comment>
<comment type="caution">
    <text evidence="5">The sequence shown here is derived from an EMBL/GenBank/DDBJ whole genome shotgun (WGS) entry which is preliminary data.</text>
</comment>
<feature type="compositionally biased region" description="Basic residues" evidence="4">
    <location>
        <begin position="63"/>
        <end position="75"/>
    </location>
</feature>
<evidence type="ECO:0000256" key="3">
    <source>
        <dbReference type="ARBA" id="ARBA00023242"/>
    </source>
</evidence>
<dbReference type="OrthoDB" id="297219at2759"/>
<dbReference type="PANTHER" id="PTHR13471">
    <property type="entry name" value="TETRATRICOPEPTIDE-LIKE HELICAL"/>
    <property type="match status" value="1"/>
</dbReference>
<feature type="compositionally biased region" description="Acidic residues" evidence="4">
    <location>
        <begin position="47"/>
        <end position="56"/>
    </location>
</feature>
<dbReference type="PANTHER" id="PTHR13471:SF0">
    <property type="entry name" value="NUCLEAR EXOSOME REGULATOR NRDE2"/>
    <property type="match status" value="1"/>
</dbReference>